<protein>
    <submittedName>
        <fullName evidence="1">PRTRC system protein B</fullName>
    </submittedName>
</protein>
<organism evidence="1 2">
    <name type="scientific">Mucilaginibacter ginsenosidivorans</name>
    <dbReference type="NCBI Taxonomy" id="398053"/>
    <lineage>
        <taxon>Bacteria</taxon>
        <taxon>Pseudomonadati</taxon>
        <taxon>Bacteroidota</taxon>
        <taxon>Sphingobacteriia</taxon>
        <taxon>Sphingobacteriales</taxon>
        <taxon>Sphingobacteriaceae</taxon>
        <taxon>Mucilaginibacter</taxon>
    </lineage>
</organism>
<dbReference type="InterPro" id="IPR032787">
    <property type="entry name" value="Prok-E2_D"/>
</dbReference>
<dbReference type="Proteomes" id="UP000321479">
    <property type="component" value="Chromosome"/>
</dbReference>
<dbReference type="RefSeq" id="WP_147030972.1">
    <property type="nucleotide sequence ID" value="NZ_CP042436.1"/>
</dbReference>
<gene>
    <name evidence="1" type="ORF">FRZ54_07285</name>
</gene>
<dbReference type="AlphaFoldDB" id="A0A5B8UUF0"/>
<dbReference type="KEGG" id="mgin:FRZ54_07285"/>
<accession>A0A5B8UUF0</accession>
<sequence length="243" mass="27751">MKNLTNSFCNDYQAIKALLICQKQSQSDEGEQHSIYVESYDIGKNGNPINAHPLTYRETLQLSCLFQAAEELKTGYLRSRGVMPNKVLYVNPQLSGYAVWYTPSQEVPLFFAEALGITSGRGNVPAMIWKAGRNELMVYALKGNRKPDSRTKLFHAPFFNIYNDGRVCMGTVRINIAESARLEDFMGLWESYFWNSYFSHLMNEFNPVTENIVQLWQTQVSTDNAFPARVLKPTHLTLQNLLT</sequence>
<dbReference type="EMBL" id="CP042436">
    <property type="protein sequence ID" value="QEC62395.1"/>
    <property type="molecule type" value="Genomic_DNA"/>
</dbReference>
<proteinExistence type="predicted"/>
<keyword evidence="2" id="KW-1185">Reference proteome</keyword>
<dbReference type="OrthoDB" id="1030341at2"/>
<evidence type="ECO:0000313" key="2">
    <source>
        <dbReference type="Proteomes" id="UP000321479"/>
    </source>
</evidence>
<name>A0A5B8UUF0_9SPHI</name>
<dbReference type="Pfam" id="PF14460">
    <property type="entry name" value="Prok-E2_D"/>
    <property type="match status" value="1"/>
</dbReference>
<reference evidence="1 2" key="1">
    <citation type="journal article" date="2017" name="Curr. Microbiol.">
        <title>Mucilaginibacter ginsenosidivorans sp. nov., Isolated from Soil of Ginseng Field.</title>
        <authorList>
            <person name="Kim M.M."/>
            <person name="Siddiqi M.Z."/>
            <person name="Im W.T."/>
        </authorList>
    </citation>
    <scope>NUCLEOTIDE SEQUENCE [LARGE SCALE GENOMIC DNA]</scope>
    <source>
        <strain evidence="1 2">Gsoil 3017</strain>
    </source>
</reference>
<evidence type="ECO:0000313" key="1">
    <source>
        <dbReference type="EMBL" id="QEC62395.1"/>
    </source>
</evidence>